<sequence>MIILHFIRRTKLHPESAKELKYKKIFKPRNIEQREKSISTTLQQEKLVYSQATRSVPVEISSLANLSAI</sequence>
<name>A0A2P2QUQ1_RHIMU</name>
<protein>
    <submittedName>
        <fullName evidence="1">Uncharacterized protein</fullName>
    </submittedName>
</protein>
<dbReference type="AlphaFoldDB" id="A0A2P2QUQ1"/>
<proteinExistence type="predicted"/>
<accession>A0A2P2QUQ1</accession>
<dbReference type="EMBL" id="GGEC01090242">
    <property type="protein sequence ID" value="MBX70726.1"/>
    <property type="molecule type" value="Transcribed_RNA"/>
</dbReference>
<reference evidence="1" key="1">
    <citation type="submission" date="2018-02" db="EMBL/GenBank/DDBJ databases">
        <title>Rhizophora mucronata_Transcriptome.</title>
        <authorList>
            <person name="Meera S.P."/>
            <person name="Sreeshan A."/>
            <person name="Augustine A."/>
        </authorList>
    </citation>
    <scope>NUCLEOTIDE SEQUENCE</scope>
    <source>
        <tissue evidence="1">Leaf</tissue>
    </source>
</reference>
<evidence type="ECO:0000313" key="1">
    <source>
        <dbReference type="EMBL" id="MBX70726.1"/>
    </source>
</evidence>
<organism evidence="1">
    <name type="scientific">Rhizophora mucronata</name>
    <name type="common">Asiatic mangrove</name>
    <dbReference type="NCBI Taxonomy" id="61149"/>
    <lineage>
        <taxon>Eukaryota</taxon>
        <taxon>Viridiplantae</taxon>
        <taxon>Streptophyta</taxon>
        <taxon>Embryophyta</taxon>
        <taxon>Tracheophyta</taxon>
        <taxon>Spermatophyta</taxon>
        <taxon>Magnoliopsida</taxon>
        <taxon>eudicotyledons</taxon>
        <taxon>Gunneridae</taxon>
        <taxon>Pentapetalae</taxon>
        <taxon>rosids</taxon>
        <taxon>fabids</taxon>
        <taxon>Malpighiales</taxon>
        <taxon>Rhizophoraceae</taxon>
        <taxon>Rhizophora</taxon>
    </lineage>
</organism>